<dbReference type="RefSeq" id="WP_009544639.1">
    <property type="nucleotide sequence ID" value="NC_010546.1"/>
</dbReference>
<proteinExistence type="predicted"/>
<dbReference type="AlphaFoldDB" id="B1WT99"/>
<dbReference type="EMBL" id="CP000806">
    <property type="protein sequence ID" value="ACB52021.1"/>
    <property type="molecule type" value="Genomic_DNA"/>
</dbReference>
<dbReference type="KEGG" id="cyt:cce_2673"/>
<name>B1WT99_CROS5</name>
<keyword evidence="2" id="KW-1185">Reference proteome</keyword>
<protein>
    <submittedName>
        <fullName evidence="1">Uncharacterized protein</fullName>
    </submittedName>
</protein>
<accession>B1WT99</accession>
<sequence>MSQLTITDLNFYDESLPNAQTVEGGFYSFKSRWAVETFTQVGDDLGDLEGSPVKLGLAFIGGFSWGIGGRPVTTIDVSARLFR</sequence>
<evidence type="ECO:0000313" key="1">
    <source>
        <dbReference type="EMBL" id="ACB52021.1"/>
    </source>
</evidence>
<reference evidence="1 2" key="1">
    <citation type="journal article" date="2008" name="Proc. Natl. Acad. Sci. U.S.A.">
        <title>The genome of Cyanothece 51142, a unicellular diazotrophic cyanobacterium important in the marine nitrogen cycle.</title>
        <authorList>
            <person name="Welsh E.A."/>
            <person name="Liberton M."/>
            <person name="Stoeckel J."/>
            <person name="Loh T."/>
            <person name="Elvitigala T."/>
            <person name="Wang C."/>
            <person name="Wollam A."/>
            <person name="Fulton R.S."/>
            <person name="Clifton S.W."/>
            <person name="Jacobs J.M."/>
            <person name="Aurora R."/>
            <person name="Ghosh B.K."/>
            <person name="Sherman L.A."/>
            <person name="Smith R.D."/>
            <person name="Wilson R.K."/>
            <person name="Pakrasi H.B."/>
        </authorList>
    </citation>
    <scope>NUCLEOTIDE SEQUENCE [LARGE SCALE GENOMIC DNA]</scope>
    <source>
        <strain evidence="2">ATCC 51142 / BH68</strain>
    </source>
</reference>
<dbReference type="HOGENOM" id="CLU_2536953_0_0_3"/>
<evidence type="ECO:0000313" key="2">
    <source>
        <dbReference type="Proteomes" id="UP000001203"/>
    </source>
</evidence>
<dbReference type="Proteomes" id="UP000001203">
    <property type="component" value="Chromosome circular"/>
</dbReference>
<gene>
    <name evidence="1" type="ordered locus">cce_2673</name>
</gene>
<organism evidence="1 2">
    <name type="scientific">Crocosphaera subtropica (strain ATCC 51142 / BH68)</name>
    <name type="common">Cyanothece sp. (strain ATCC 51142)</name>
    <dbReference type="NCBI Taxonomy" id="43989"/>
    <lineage>
        <taxon>Bacteria</taxon>
        <taxon>Bacillati</taxon>
        <taxon>Cyanobacteriota</taxon>
        <taxon>Cyanophyceae</taxon>
        <taxon>Oscillatoriophycideae</taxon>
        <taxon>Chroococcales</taxon>
        <taxon>Aphanothecaceae</taxon>
        <taxon>Crocosphaera</taxon>
        <taxon>Crocosphaera subtropica</taxon>
    </lineage>
</organism>